<dbReference type="Proteomes" id="UP000198896">
    <property type="component" value="Unassembled WGS sequence"/>
</dbReference>
<dbReference type="OrthoDB" id="9802715at2"/>
<dbReference type="InterPro" id="IPR043129">
    <property type="entry name" value="ATPase_NBD"/>
</dbReference>
<accession>A0A1I2C8X2</accession>
<dbReference type="Pfam" id="PF09989">
    <property type="entry name" value="DUF2229"/>
    <property type="match status" value="1"/>
</dbReference>
<dbReference type="EMBL" id="FONL01000011">
    <property type="protein sequence ID" value="SFE64714.1"/>
    <property type="molecule type" value="Genomic_DNA"/>
</dbReference>
<name>A0A1I2C8X2_9FIRM</name>
<evidence type="ECO:0000313" key="4">
    <source>
        <dbReference type="Proteomes" id="UP000198896"/>
    </source>
</evidence>
<dbReference type="InterPro" id="IPR051805">
    <property type="entry name" value="Dehydratase_Activator_Redct"/>
</dbReference>
<protein>
    <submittedName>
        <fullName evidence="3">CoA-substrate-specific enzyme activase, putative</fullName>
    </submittedName>
</protein>
<proteinExistence type="predicted"/>
<reference evidence="3 4" key="1">
    <citation type="submission" date="2016-10" db="EMBL/GenBank/DDBJ databases">
        <authorList>
            <person name="de Groot N.N."/>
        </authorList>
    </citation>
    <scope>NUCLEOTIDE SEQUENCE [LARGE SCALE GENOMIC DNA]</scope>
    <source>
        <strain evidence="3 4">DSM 9236</strain>
    </source>
</reference>
<dbReference type="CDD" id="cd24034">
    <property type="entry name" value="ASKHA_NBD_O66634-like_rpt1"/>
    <property type="match status" value="1"/>
</dbReference>
<dbReference type="Pfam" id="PF01869">
    <property type="entry name" value="BcrAD_BadFG"/>
    <property type="match status" value="2"/>
</dbReference>
<dbReference type="PANTHER" id="PTHR32329">
    <property type="entry name" value="BIFUNCTIONAL PROTEIN [INCLUDES 2-HYDROXYACYL-COA DEHYDRATASE (N-TER) AND ITS ACTIVATOR DOMAIN (C_TERM)-RELATED"/>
    <property type="match status" value="1"/>
</dbReference>
<dbReference type="PANTHER" id="PTHR32329:SF4">
    <property type="entry name" value="ACTIVATOR OF 2-HYDROXYACYL-COA DEHYDRATASE"/>
    <property type="match status" value="1"/>
</dbReference>
<gene>
    <name evidence="3" type="ORF">SAMN05216245_11177</name>
</gene>
<feature type="domain" description="DUF2229" evidence="2">
    <location>
        <begin position="728"/>
        <end position="948"/>
    </location>
</feature>
<evidence type="ECO:0000259" key="1">
    <source>
        <dbReference type="Pfam" id="PF01869"/>
    </source>
</evidence>
<dbReference type="InterPro" id="IPR002731">
    <property type="entry name" value="ATPase_BadF"/>
</dbReference>
<keyword evidence="4" id="KW-1185">Reference proteome</keyword>
<feature type="domain" description="ATPase BadF/BadG/BcrA/BcrD type" evidence="1">
    <location>
        <begin position="31"/>
        <end position="294"/>
    </location>
</feature>
<feature type="domain" description="ATPase BadF/BadG/BcrA/BcrD type" evidence="1">
    <location>
        <begin position="360"/>
        <end position="613"/>
    </location>
</feature>
<dbReference type="CDD" id="cd24035">
    <property type="entry name" value="ASKHA_NBD_O66634-like_rpt2"/>
    <property type="match status" value="1"/>
</dbReference>
<dbReference type="SUPFAM" id="SSF53067">
    <property type="entry name" value="Actin-like ATPase domain"/>
    <property type="match status" value="2"/>
</dbReference>
<sequence>MTDNFKSQATIDTARLQSGAVPVESSASCKVGIDIGSTTIKVVVLDSNEKLVYKKYARHFSDIPTALVTNLTELRNVLVSLNGAAAGTDEDVLSNMRFRFALTGSAGMGIAQRLQLPFVQEVIAAATAVKKLIPQTDTMVELGGEDAKIMYFGSAPEERMNGVCAGGTGAFIDHMAALLNTDAKGLNDLAANAKRIYTIASRCGVFAKTDIQALMNDGASKEDIAKSIFQAVVNQTIGNLAQGREITGNVAFLGGPLYFLPELKKRFVETLKMAPEKVVNVEDGAYFVAVGAALSEETKELGFKDLTANLDKAEAGHGITRDERLALFRSAAEYDAFIERHNKDKVKRGDLAAYAGPVYVGIDAGSTTTKIVAIGSDKEILYTDYGSNQGSPLKIVIKELTGLYKAMPEKAYIAGCLTTGYGEKIVKAALHADAGEVETFAHYRAAYEFCPEVTCVLDIGGQDMKCFQIHNGNIGKITLNEACSAGCGSFIENFAQGLGMTAAKFADRAMDSKTPVDLGTRCTVFMNSRVKQAQKEGAPLADISAGIGLSVIKNALFKVMQLKDTRELGDHIVVQGGTFYNNAVLRNMEKLLERDVIRPDIAGLMGAYGAAILSLEQHEAEPDHRSTLLKAKDLENFTVTTKSYRCNGCGNHCLVTMQTFPDGGRYFTGNRCERGEGKPKNTNKAPNIYEYKYQRLFNYPNVIDPVAQGVAAARNSQRNQKANPPRGRIGIPRVLNMYEDFPFWATFFNKLGYEVVLSGKSTPMIYYKGMSTIPSDSLCYPAKLVHGHVMDLVEKGVKKIFYPCMPYNMEDEVNHTGNHYNCPVVASYAENIRNNMDVLRNENIKFMEPFLPINDPGKMLLRLTEAFKDENIKQSELKEAMEAGYKELEHYREDVRQKGAEILKEAREKNLPVILLVGRPYHLDPEINHGIPEMIQSYNLAIVSEDSVYHMDTPKDELSIVNQWSYHARLYHAASFAASHPEINLIQLSSFGCGLDAITTNQVREIMEGHQRLYTMIKLDEVSNLGAARIRLRSLLAVLSRRHVPGYQPIVMPERPYFTHDCKETHTILVPQMAPIHFELITHVLGRYGYRVVIPETPKEDSINMGLQYVQNDMCYPAIVVIGQMLQAIKSGQCDPDHTSIMMFQTCGACRATNYMNLLRRALRNAGYPQVPVFACWGLEQDAFRLNASGFKDVAKAVVYGDLLQNVTNRMRPYELVPGSTDKLFAKWMKIVKDELDHGNFLKYRQTIQELVKDFDAIPLVPNLWKPKVGVVGEILVEYHPVANNHLEEVLAREGAEVVMPELANFLLYMAFDGITRHDILDGSWLNKVGAQMFIKVADFFMSPMRKALEKSEHFTAPVSIYKVAELAAQHVSLGNMAGEGWLLPGEMTKLMEEGVRNVVCLQPWACLPNHILGKGVFREIRRSYEDANLVAMDCDPGASEVNQLNRLKLMLSVAKEKCPEGMIMEG</sequence>
<dbReference type="STRING" id="1123323.SAMN05216245_11177"/>
<dbReference type="InterPro" id="IPR018709">
    <property type="entry name" value="CoA_activase_DUF2229"/>
</dbReference>
<dbReference type="Gene3D" id="3.30.420.40">
    <property type="match status" value="4"/>
</dbReference>
<evidence type="ECO:0000259" key="2">
    <source>
        <dbReference type="Pfam" id="PF09989"/>
    </source>
</evidence>
<dbReference type="RefSeq" id="WP_093913809.1">
    <property type="nucleotide sequence ID" value="NZ_FONL01000011.1"/>
</dbReference>
<organism evidence="3 4">
    <name type="scientific">Succiniclasticum ruminis DSM 9236</name>
    <dbReference type="NCBI Taxonomy" id="1123323"/>
    <lineage>
        <taxon>Bacteria</taxon>
        <taxon>Bacillati</taxon>
        <taxon>Bacillota</taxon>
        <taxon>Negativicutes</taxon>
        <taxon>Acidaminococcales</taxon>
        <taxon>Acidaminococcaceae</taxon>
        <taxon>Succiniclasticum</taxon>
    </lineage>
</organism>
<evidence type="ECO:0000313" key="3">
    <source>
        <dbReference type="EMBL" id="SFE64714.1"/>
    </source>
</evidence>